<keyword evidence="9" id="KW-1185">Reference proteome</keyword>
<feature type="active site" evidence="5">
    <location>
        <position position="36"/>
    </location>
</feature>
<dbReference type="PROSITE" id="PS51160">
    <property type="entry name" value="ACYLPHOSPHATASE_3"/>
    <property type="match status" value="1"/>
</dbReference>
<dbReference type="InterPro" id="IPR017968">
    <property type="entry name" value="Acylphosphatase_CS"/>
</dbReference>
<feature type="active site" evidence="5">
    <location>
        <position position="18"/>
    </location>
</feature>
<name>A0A838CPR9_9BACI</name>
<evidence type="ECO:0000256" key="5">
    <source>
        <dbReference type="PROSITE-ProRule" id="PRU00520"/>
    </source>
</evidence>
<dbReference type="RefSeq" id="WP_181470979.1">
    <property type="nucleotide sequence ID" value="NZ_JACEFG010000001.1"/>
</dbReference>
<dbReference type="PANTHER" id="PTHR47268:SF4">
    <property type="entry name" value="ACYLPHOSPHATASE"/>
    <property type="match status" value="1"/>
</dbReference>
<dbReference type="PROSITE" id="PS00151">
    <property type="entry name" value="ACYLPHOSPHATASE_2"/>
    <property type="match status" value="1"/>
</dbReference>
<dbReference type="InterPro" id="IPR036046">
    <property type="entry name" value="Acylphosphatase-like_dom_sf"/>
</dbReference>
<evidence type="ECO:0000256" key="4">
    <source>
        <dbReference type="ARBA" id="ARBA00047645"/>
    </source>
</evidence>
<evidence type="ECO:0000313" key="8">
    <source>
        <dbReference type="EMBL" id="MBA2173954.1"/>
    </source>
</evidence>
<dbReference type="EMBL" id="JACEFG010000001">
    <property type="protein sequence ID" value="MBA2173954.1"/>
    <property type="molecule type" value="Genomic_DNA"/>
</dbReference>
<dbReference type="SUPFAM" id="SSF54975">
    <property type="entry name" value="Acylphosphatase/BLUF domain-like"/>
    <property type="match status" value="1"/>
</dbReference>
<dbReference type="InterPro" id="IPR001792">
    <property type="entry name" value="Acylphosphatase-like_dom"/>
</dbReference>
<dbReference type="AlphaFoldDB" id="A0A838CPR9"/>
<evidence type="ECO:0000256" key="6">
    <source>
        <dbReference type="RuleBase" id="RU004168"/>
    </source>
</evidence>
<dbReference type="PRINTS" id="PR00112">
    <property type="entry name" value="ACYLPHPHTASE"/>
</dbReference>
<comment type="similarity">
    <text evidence="1 6">Belongs to the acylphosphatase family.</text>
</comment>
<feature type="domain" description="Acylphosphatase-like" evidence="7">
    <location>
        <begin position="3"/>
        <end position="91"/>
    </location>
</feature>
<comment type="catalytic activity">
    <reaction evidence="4 5">
        <text>an acyl phosphate + H2O = a carboxylate + phosphate + H(+)</text>
        <dbReference type="Rhea" id="RHEA:14965"/>
        <dbReference type="ChEBI" id="CHEBI:15377"/>
        <dbReference type="ChEBI" id="CHEBI:15378"/>
        <dbReference type="ChEBI" id="CHEBI:29067"/>
        <dbReference type="ChEBI" id="CHEBI:43474"/>
        <dbReference type="ChEBI" id="CHEBI:59918"/>
        <dbReference type="EC" id="3.6.1.7"/>
    </reaction>
</comment>
<dbReference type="GO" id="GO:0003998">
    <property type="term" value="F:acylphosphatase activity"/>
    <property type="evidence" value="ECO:0007669"/>
    <property type="project" value="UniProtKB-EC"/>
</dbReference>
<reference evidence="8 9" key="1">
    <citation type="journal article" date="2004" name="Extremophiles">
        <title>Halobacillus locisalis sp. nov., a halophilic bacterium isolated from a marine solar saltern of the Yellow Sea in Korea.</title>
        <authorList>
            <person name="Yoon J.H."/>
            <person name="Kang K.H."/>
            <person name="Oh T.K."/>
            <person name="Park Y.H."/>
        </authorList>
    </citation>
    <scope>NUCLEOTIDE SEQUENCE [LARGE SCALE GENOMIC DNA]</scope>
    <source>
        <strain evidence="8 9">KCTC 3788</strain>
    </source>
</reference>
<sequence>MVKKHMIAHGRVQGVGFRAAVKQLATELDINGWVKNKHDGTVEVEATGDPGQLEKLEQELKAGPTPFAKVNHLDVSDAKESDEYTSFSIRS</sequence>
<protein>
    <recommendedName>
        <fullName evidence="3 5">acylphosphatase</fullName>
        <ecNumber evidence="2 5">3.6.1.7</ecNumber>
    </recommendedName>
</protein>
<gene>
    <name evidence="8" type="ORF">H0266_03475</name>
</gene>
<evidence type="ECO:0000256" key="2">
    <source>
        <dbReference type="ARBA" id="ARBA00012150"/>
    </source>
</evidence>
<dbReference type="Pfam" id="PF00708">
    <property type="entry name" value="Acylphosphatase"/>
    <property type="match status" value="1"/>
</dbReference>
<accession>A0A838CPR9</accession>
<comment type="caution">
    <text evidence="8">The sequence shown here is derived from an EMBL/GenBank/DDBJ whole genome shotgun (WGS) entry which is preliminary data.</text>
</comment>
<dbReference type="Gene3D" id="3.30.70.100">
    <property type="match status" value="1"/>
</dbReference>
<evidence type="ECO:0000313" key="9">
    <source>
        <dbReference type="Proteomes" id="UP000571017"/>
    </source>
</evidence>
<keyword evidence="5" id="KW-0378">Hydrolase</keyword>
<evidence type="ECO:0000256" key="3">
    <source>
        <dbReference type="ARBA" id="ARBA00015991"/>
    </source>
</evidence>
<dbReference type="Proteomes" id="UP000571017">
    <property type="component" value="Unassembled WGS sequence"/>
</dbReference>
<organism evidence="8 9">
    <name type="scientific">Halobacillus locisalis</name>
    <dbReference type="NCBI Taxonomy" id="220753"/>
    <lineage>
        <taxon>Bacteria</taxon>
        <taxon>Bacillati</taxon>
        <taxon>Bacillota</taxon>
        <taxon>Bacilli</taxon>
        <taxon>Bacillales</taxon>
        <taxon>Bacillaceae</taxon>
        <taxon>Halobacillus</taxon>
    </lineage>
</organism>
<dbReference type="InterPro" id="IPR020456">
    <property type="entry name" value="Acylphosphatase"/>
</dbReference>
<dbReference type="EC" id="3.6.1.7" evidence="2 5"/>
<evidence type="ECO:0000259" key="7">
    <source>
        <dbReference type="PROSITE" id="PS51160"/>
    </source>
</evidence>
<proteinExistence type="inferred from homology"/>
<evidence type="ECO:0000256" key="1">
    <source>
        <dbReference type="ARBA" id="ARBA00005614"/>
    </source>
</evidence>
<dbReference type="PANTHER" id="PTHR47268">
    <property type="entry name" value="ACYLPHOSPHATASE"/>
    <property type="match status" value="1"/>
</dbReference>